<gene>
    <name evidence="1" type="ORF">mPipKuh1_015651</name>
</gene>
<organism evidence="1 2">
    <name type="scientific">Pipistrellus kuhlii</name>
    <name type="common">Kuhl's pipistrelle</name>
    <dbReference type="NCBI Taxonomy" id="59472"/>
    <lineage>
        <taxon>Eukaryota</taxon>
        <taxon>Metazoa</taxon>
        <taxon>Chordata</taxon>
        <taxon>Craniata</taxon>
        <taxon>Vertebrata</taxon>
        <taxon>Euteleostomi</taxon>
        <taxon>Mammalia</taxon>
        <taxon>Eutheria</taxon>
        <taxon>Laurasiatheria</taxon>
        <taxon>Chiroptera</taxon>
        <taxon>Yangochiroptera</taxon>
        <taxon>Vespertilionidae</taxon>
        <taxon>Pipistrellus</taxon>
    </lineage>
</organism>
<keyword evidence="2" id="KW-1185">Reference proteome</keyword>
<evidence type="ECO:0000313" key="2">
    <source>
        <dbReference type="Proteomes" id="UP000558488"/>
    </source>
</evidence>
<protein>
    <submittedName>
        <fullName evidence="1">SET nuclear proto-oncogene</fullName>
    </submittedName>
</protein>
<dbReference type="Proteomes" id="UP000558488">
    <property type="component" value="Unassembled WGS sequence"/>
</dbReference>
<sequence>MKKGMRMKVKKMKMMMRGKKERKMKEKMTNEHDGFQPFLVFSSPWEQVAVFFSFLFPSPPPPLVLSHPVFEVSLSLLYTMVLTLFGGMYLEQNTVGKESLPLSVPNSFLSLPVSRKT</sequence>
<evidence type="ECO:0000313" key="1">
    <source>
        <dbReference type="EMBL" id="KAF6283145.1"/>
    </source>
</evidence>
<dbReference type="AlphaFoldDB" id="A0A7J7S4Q6"/>
<accession>A0A7J7S4Q6</accession>
<name>A0A7J7S4Q6_PIPKU</name>
<proteinExistence type="predicted"/>
<comment type="caution">
    <text evidence="1">The sequence shown here is derived from an EMBL/GenBank/DDBJ whole genome shotgun (WGS) entry which is preliminary data.</text>
</comment>
<reference evidence="1 2" key="1">
    <citation type="journal article" date="2020" name="Nature">
        <title>Six reference-quality genomes reveal evolution of bat adaptations.</title>
        <authorList>
            <person name="Jebb D."/>
            <person name="Huang Z."/>
            <person name="Pippel M."/>
            <person name="Hughes G.M."/>
            <person name="Lavrichenko K."/>
            <person name="Devanna P."/>
            <person name="Winkler S."/>
            <person name="Jermiin L.S."/>
            <person name="Skirmuntt E.C."/>
            <person name="Katzourakis A."/>
            <person name="Burkitt-Gray L."/>
            <person name="Ray D.A."/>
            <person name="Sullivan K.A.M."/>
            <person name="Roscito J.G."/>
            <person name="Kirilenko B.M."/>
            <person name="Davalos L.M."/>
            <person name="Corthals A.P."/>
            <person name="Power M.L."/>
            <person name="Jones G."/>
            <person name="Ransome R.D."/>
            <person name="Dechmann D.K.N."/>
            <person name="Locatelli A.G."/>
            <person name="Puechmaille S.J."/>
            <person name="Fedrigo O."/>
            <person name="Jarvis E.D."/>
            <person name="Hiller M."/>
            <person name="Vernes S.C."/>
            <person name="Myers E.W."/>
            <person name="Teeling E.C."/>
        </authorList>
    </citation>
    <scope>NUCLEOTIDE SEQUENCE [LARGE SCALE GENOMIC DNA]</scope>
    <source>
        <strain evidence="1">MPipKuh1</strain>
        <tissue evidence="1">Flight muscle</tissue>
    </source>
</reference>
<dbReference type="EMBL" id="JACAGB010000053">
    <property type="protein sequence ID" value="KAF6283145.1"/>
    <property type="molecule type" value="Genomic_DNA"/>
</dbReference>